<dbReference type="PANTHER" id="PTHR43507">
    <property type="entry name" value="NADH-UBIQUINONE OXIDOREDUCTASE CHAIN 4"/>
    <property type="match status" value="1"/>
</dbReference>
<feature type="transmembrane region" description="Helical" evidence="17">
    <location>
        <begin position="350"/>
        <end position="369"/>
    </location>
</feature>
<keyword evidence="8 17" id="KW-0812">Transmembrane</keyword>
<evidence type="ECO:0000256" key="16">
    <source>
        <dbReference type="ARBA" id="ARBA00049551"/>
    </source>
</evidence>
<dbReference type="InterPro" id="IPR001750">
    <property type="entry name" value="ND/Mrp_TM"/>
</dbReference>
<feature type="transmembrane region" description="Helical" evidence="17">
    <location>
        <begin position="195"/>
        <end position="217"/>
    </location>
</feature>
<evidence type="ECO:0000256" key="7">
    <source>
        <dbReference type="ARBA" id="ARBA00022660"/>
    </source>
</evidence>
<evidence type="ECO:0000256" key="6">
    <source>
        <dbReference type="ARBA" id="ARBA00022448"/>
    </source>
</evidence>
<dbReference type="RefSeq" id="YP_980200.1">
    <property type="nucleotide sequence ID" value="NC_008775.1"/>
</dbReference>
<sequence length="456" mass="51132">MLKIIMSTMMLIPTIMLSKPNYLFSTLIPLSIFPALLTTQLLYYPMNLDHQHISPYLKTDTTSTPLIILSAWLLPLMMLASQNHLQQEPTTRKRTFLLTMVILQSALLLTFSASDLIMFFILFETTLIPTLIIITRWGTQAERLTAGTYFLFYTLAGSLPLLVTILYMANTTMNTSMILFMVTTQHTPTTWTANLMWLTLLLAFMVKMPLYGLHLWLPKAHVEAPIAGSMVLAAVLLKLGGYGILRVSSAMTPTSTLHYPFIVLALWGIIMTSTICLRQTDLKALIAYSSVSHMGLVIAAALIQTPWSTTGALIMMIAHGLTSSMLFCLANINYERMHTRTLLLTRGLQLLLPLMTTWWLLANLMNLALPPTMNLLAELMIIASMFNWSSTTIIILGFGTLLTATYSLSLFLLVQQGKLPKHLTNIEPINTREHMLMSLHLIPTLLLLLKPEVLVF</sequence>
<evidence type="ECO:0000313" key="20">
    <source>
        <dbReference type="EMBL" id="BAF43988.1"/>
    </source>
</evidence>
<evidence type="ECO:0000256" key="4">
    <source>
        <dbReference type="ARBA" id="ARBA00012944"/>
    </source>
</evidence>
<evidence type="ECO:0000256" key="10">
    <source>
        <dbReference type="ARBA" id="ARBA00022982"/>
    </source>
</evidence>
<feature type="domain" description="NADH:quinone oxidoreductase/Mrp antiporter transmembrane" evidence="18">
    <location>
        <begin position="113"/>
        <end position="403"/>
    </location>
</feature>
<reference evidence="20" key="1">
    <citation type="journal article" date="2007" name="Gene">
        <title>Mitochondrial genomes from major lizard families suggest their phylogenetic relationships and ancient radiations.</title>
        <authorList>
            <person name="Kumazawa Y."/>
        </authorList>
    </citation>
    <scope>NUCLEOTIDE SEQUENCE</scope>
</reference>
<dbReference type="InterPro" id="IPR010227">
    <property type="entry name" value="NADH_Q_OxRdtase_chainM/4"/>
</dbReference>
<dbReference type="GO" id="GO:0048039">
    <property type="term" value="F:ubiquinone binding"/>
    <property type="evidence" value="ECO:0007669"/>
    <property type="project" value="TreeGrafter"/>
</dbReference>
<feature type="transmembrane region" description="Helical" evidence="17">
    <location>
        <begin position="309"/>
        <end position="329"/>
    </location>
</feature>
<dbReference type="NCBIfam" id="TIGR01972">
    <property type="entry name" value="NDH_I_M"/>
    <property type="match status" value="1"/>
</dbReference>
<feature type="transmembrane region" description="Helical" evidence="17">
    <location>
        <begin position="389"/>
        <end position="414"/>
    </location>
</feature>
<feature type="transmembrane region" description="Helical" evidence="17">
    <location>
        <begin position="94"/>
        <end position="111"/>
    </location>
</feature>
<evidence type="ECO:0000256" key="9">
    <source>
        <dbReference type="ARBA" id="ARBA00022967"/>
    </source>
</evidence>
<comment type="catalytic activity">
    <reaction evidence="16 17">
        <text>a ubiquinone + NADH + 5 H(+)(in) = a ubiquinol + NAD(+) + 4 H(+)(out)</text>
        <dbReference type="Rhea" id="RHEA:29091"/>
        <dbReference type="Rhea" id="RHEA-COMP:9565"/>
        <dbReference type="Rhea" id="RHEA-COMP:9566"/>
        <dbReference type="ChEBI" id="CHEBI:15378"/>
        <dbReference type="ChEBI" id="CHEBI:16389"/>
        <dbReference type="ChEBI" id="CHEBI:17976"/>
        <dbReference type="ChEBI" id="CHEBI:57540"/>
        <dbReference type="ChEBI" id="CHEBI:57945"/>
        <dbReference type="EC" id="7.1.1.2"/>
    </reaction>
</comment>
<evidence type="ECO:0000256" key="11">
    <source>
        <dbReference type="ARBA" id="ARBA00022989"/>
    </source>
</evidence>
<comment type="function">
    <text evidence="17">Core subunit of the mitochondrial membrane respiratory chain NADH dehydrogenase (Complex I) which catalyzes electron transfer from NADH through the respiratory chain, using ubiquinone as an electron acceptor. Essential for the catalytic activity and assembly of complex I.</text>
</comment>
<keyword evidence="13 17" id="KW-0830">Ubiquinone</keyword>
<evidence type="ECO:0000256" key="17">
    <source>
        <dbReference type="RuleBase" id="RU003297"/>
    </source>
</evidence>
<dbReference type="EMBL" id="AB162908">
    <property type="protein sequence ID" value="BAF43988.1"/>
    <property type="molecule type" value="Genomic_DNA"/>
</dbReference>
<gene>
    <name evidence="20" type="primary">ND4</name>
</gene>
<dbReference type="Pfam" id="PF00361">
    <property type="entry name" value="Proton_antipo_M"/>
    <property type="match status" value="1"/>
</dbReference>
<keyword evidence="7 17" id="KW-0679">Respiratory chain</keyword>
<keyword evidence="10 17" id="KW-0249">Electron transport</keyword>
<feature type="domain" description="NADH:ubiquinone oxidoreductase chain 4 N-terminal" evidence="19">
    <location>
        <begin position="1"/>
        <end position="110"/>
    </location>
</feature>
<evidence type="ECO:0000259" key="19">
    <source>
        <dbReference type="Pfam" id="PF01059"/>
    </source>
</evidence>
<keyword evidence="15 17" id="KW-0472">Membrane</keyword>
<feature type="transmembrane region" description="Helical" evidence="17">
    <location>
        <begin position="63"/>
        <end position="82"/>
    </location>
</feature>
<evidence type="ECO:0000256" key="1">
    <source>
        <dbReference type="ARBA" id="ARBA00003257"/>
    </source>
</evidence>
<feature type="transmembrane region" description="Helical" evidence="17">
    <location>
        <begin position="257"/>
        <end position="277"/>
    </location>
</feature>
<evidence type="ECO:0000256" key="2">
    <source>
        <dbReference type="ARBA" id="ARBA00004225"/>
    </source>
</evidence>
<evidence type="ECO:0000256" key="12">
    <source>
        <dbReference type="ARBA" id="ARBA00023027"/>
    </source>
</evidence>
<dbReference type="GeneID" id="4674731"/>
<keyword evidence="9" id="KW-1278">Translocase</keyword>
<dbReference type="GO" id="GO:0042773">
    <property type="term" value="P:ATP synthesis coupled electron transport"/>
    <property type="evidence" value="ECO:0007669"/>
    <property type="project" value="InterPro"/>
</dbReference>
<keyword evidence="12 17" id="KW-0520">NAD</keyword>
<keyword evidence="11 17" id="KW-1133">Transmembrane helix</keyword>
<dbReference type="GO" id="GO:0015990">
    <property type="term" value="P:electron transport coupled proton transport"/>
    <property type="evidence" value="ECO:0007669"/>
    <property type="project" value="TreeGrafter"/>
</dbReference>
<dbReference type="PANTHER" id="PTHR43507:SF20">
    <property type="entry name" value="NADH-UBIQUINONE OXIDOREDUCTASE CHAIN 4"/>
    <property type="match status" value="1"/>
</dbReference>
<comment type="subcellular location">
    <subcellularLocation>
        <location evidence="2 17">Mitochondrion membrane</location>
        <topology evidence="2 17">Multi-pass membrane protein</topology>
    </subcellularLocation>
</comment>
<comment type="similarity">
    <text evidence="3 17">Belongs to the complex I subunit 4 family.</text>
</comment>
<dbReference type="InterPro" id="IPR000260">
    <property type="entry name" value="NADH4_N"/>
</dbReference>
<dbReference type="Pfam" id="PF01059">
    <property type="entry name" value="Oxidored_q5_N"/>
    <property type="match status" value="1"/>
</dbReference>
<dbReference type="EC" id="7.1.1.2" evidence="4 17"/>
<feature type="transmembrane region" description="Helical" evidence="17">
    <location>
        <begin position="21"/>
        <end position="43"/>
    </location>
</feature>
<organism evidence="20">
    <name type="scientific">Lepidophyma flavimaculatum</name>
    <name type="common">yellow-spotted night lizard</name>
    <dbReference type="NCBI Taxonomy" id="264485"/>
    <lineage>
        <taxon>Eukaryota</taxon>
        <taxon>Metazoa</taxon>
        <taxon>Chordata</taxon>
        <taxon>Craniata</taxon>
        <taxon>Vertebrata</taxon>
        <taxon>Euteleostomi</taxon>
        <taxon>Lepidosauria</taxon>
        <taxon>Squamata</taxon>
        <taxon>Bifurcata</taxon>
        <taxon>Unidentata</taxon>
        <taxon>Scinciformata</taxon>
        <taxon>Xantusiidae</taxon>
        <taxon>Xantusiinae</taxon>
        <taxon>Lepidophyma</taxon>
    </lineage>
</organism>
<dbReference type="GO" id="GO:0031966">
    <property type="term" value="C:mitochondrial membrane"/>
    <property type="evidence" value="ECO:0007669"/>
    <property type="project" value="UniProtKB-SubCell"/>
</dbReference>
<accession>A1IGH8</accession>
<dbReference type="GO" id="GO:0003954">
    <property type="term" value="F:NADH dehydrogenase activity"/>
    <property type="evidence" value="ECO:0007669"/>
    <property type="project" value="TreeGrafter"/>
</dbReference>
<feature type="transmembrane region" description="Helical" evidence="17">
    <location>
        <begin position="224"/>
        <end position="245"/>
    </location>
</feature>
<geneLocation type="mitochondrion" evidence="20"/>
<keyword evidence="6 17" id="KW-0813">Transport</keyword>
<proteinExistence type="inferred from homology"/>
<feature type="transmembrane region" description="Helical" evidence="17">
    <location>
        <begin position="150"/>
        <end position="169"/>
    </location>
</feature>
<feature type="transmembrane region" description="Helical" evidence="17">
    <location>
        <begin position="117"/>
        <end position="138"/>
    </location>
</feature>
<evidence type="ECO:0000256" key="5">
    <source>
        <dbReference type="ARBA" id="ARBA00021006"/>
    </source>
</evidence>
<evidence type="ECO:0000256" key="3">
    <source>
        <dbReference type="ARBA" id="ARBA00009025"/>
    </source>
</evidence>
<comment type="function">
    <text evidence="1">Core subunit of the mitochondrial membrane respiratory chain NADH dehydrogenase (Complex I) that is believed to belong to the minimal assembly required for catalysis. Complex I functions in the transfer of electrons from NADH to the respiratory chain. The immediate electron acceptor for the enzyme is believed to be ubiquinone.</text>
</comment>
<dbReference type="CTD" id="4538"/>
<keyword evidence="14 17" id="KW-0496">Mitochondrion</keyword>
<dbReference type="InterPro" id="IPR003918">
    <property type="entry name" value="NADH_UbQ_OxRdtase"/>
</dbReference>
<evidence type="ECO:0000256" key="13">
    <source>
        <dbReference type="ARBA" id="ARBA00023075"/>
    </source>
</evidence>
<protein>
    <recommendedName>
        <fullName evidence="5 17">NADH-ubiquinone oxidoreductase chain 4</fullName>
        <ecNumber evidence="4 17">7.1.1.2</ecNumber>
    </recommendedName>
</protein>
<evidence type="ECO:0000256" key="8">
    <source>
        <dbReference type="ARBA" id="ARBA00022692"/>
    </source>
</evidence>
<evidence type="ECO:0000259" key="18">
    <source>
        <dbReference type="Pfam" id="PF00361"/>
    </source>
</evidence>
<evidence type="ECO:0000256" key="15">
    <source>
        <dbReference type="ARBA" id="ARBA00023136"/>
    </source>
</evidence>
<evidence type="ECO:0000256" key="14">
    <source>
        <dbReference type="ARBA" id="ARBA00023128"/>
    </source>
</evidence>
<dbReference type="GO" id="GO:0008137">
    <property type="term" value="F:NADH dehydrogenase (ubiquinone) activity"/>
    <property type="evidence" value="ECO:0007669"/>
    <property type="project" value="UniProtKB-UniRule"/>
</dbReference>
<dbReference type="PRINTS" id="PR01437">
    <property type="entry name" value="NUOXDRDTASE4"/>
</dbReference>
<name>A1IGH8_9SAUR</name>
<feature type="transmembrane region" description="Helical" evidence="17">
    <location>
        <begin position="284"/>
        <end position="303"/>
    </location>
</feature>
<dbReference type="AlphaFoldDB" id="A1IGH8"/>